<dbReference type="InterPro" id="IPR050796">
    <property type="entry name" value="SCF_F-box_component"/>
</dbReference>
<evidence type="ECO:0000313" key="4">
    <source>
        <dbReference type="Proteomes" id="UP000243459"/>
    </source>
</evidence>
<dbReference type="Pfam" id="PF07734">
    <property type="entry name" value="FBA_1"/>
    <property type="match status" value="1"/>
</dbReference>
<dbReference type="InterPro" id="IPR001810">
    <property type="entry name" value="F-box_dom"/>
</dbReference>
<dbReference type="InterPro" id="IPR006527">
    <property type="entry name" value="F-box-assoc_dom_typ1"/>
</dbReference>
<protein>
    <recommendedName>
        <fullName evidence="2">F-box domain-containing protein</fullName>
    </recommendedName>
</protein>
<sequence length="401" mass="45647">MENKKSITPSQVEEDGSKKKRNKIQPETKTETCCSWLLLPLDIMDDILSRLPAKSVAKFRCACKQWLSLTHDARFLRSLHVTSSSYIIIDKYIVNGKIELYDFSIGHGGKPMKTSYRLNLGSKDYRLSNFVDGLTCLRYGSGGPKPDMYLLNPMTRELQKLPKNNNSHCEACVHESFGLGVDMNMGLYKIVRLFSLGRHPAQHPAHCEIYTVGTREWRSLGEAPFGMWCYYQPVLLHEALYWIARGNLQGEEKLCLFRFSIKDEKFGSAISLPHPSLSSRMSYTSLKESGGKLWLTFRNPTENYFEIWTMKDYLNNTWVKEYQLHNGDLSSLHKVYEGDVIDIVDGDILFRDYTSGGWNAISYNLCSGASHTLFLGGKGSDFAFYRESLISPKAIEGISKT</sequence>
<dbReference type="Gramene" id="ONK69451">
    <property type="protein sequence ID" value="ONK69451"/>
    <property type="gene ID" value="A4U43_C05F23020"/>
</dbReference>
<feature type="region of interest" description="Disordered" evidence="1">
    <location>
        <begin position="1"/>
        <end position="26"/>
    </location>
</feature>
<keyword evidence="4" id="KW-1185">Reference proteome</keyword>
<dbReference type="PANTHER" id="PTHR31672:SF13">
    <property type="entry name" value="F-BOX PROTEIN CPR30-LIKE"/>
    <property type="match status" value="1"/>
</dbReference>
<proteinExistence type="predicted"/>
<dbReference type="Gene3D" id="1.20.1280.50">
    <property type="match status" value="1"/>
</dbReference>
<organism evidence="3 4">
    <name type="scientific">Asparagus officinalis</name>
    <name type="common">Garden asparagus</name>
    <dbReference type="NCBI Taxonomy" id="4686"/>
    <lineage>
        <taxon>Eukaryota</taxon>
        <taxon>Viridiplantae</taxon>
        <taxon>Streptophyta</taxon>
        <taxon>Embryophyta</taxon>
        <taxon>Tracheophyta</taxon>
        <taxon>Spermatophyta</taxon>
        <taxon>Magnoliopsida</taxon>
        <taxon>Liliopsida</taxon>
        <taxon>Asparagales</taxon>
        <taxon>Asparagaceae</taxon>
        <taxon>Asparagoideae</taxon>
        <taxon>Asparagus</taxon>
    </lineage>
</organism>
<evidence type="ECO:0000259" key="2">
    <source>
        <dbReference type="PROSITE" id="PS50181"/>
    </source>
</evidence>
<dbReference type="PROSITE" id="PS50181">
    <property type="entry name" value="FBOX"/>
    <property type="match status" value="1"/>
</dbReference>
<dbReference type="InterPro" id="IPR036047">
    <property type="entry name" value="F-box-like_dom_sf"/>
</dbReference>
<dbReference type="PANTHER" id="PTHR31672">
    <property type="entry name" value="BNACNNG10540D PROTEIN"/>
    <property type="match status" value="1"/>
</dbReference>
<dbReference type="InterPro" id="IPR017451">
    <property type="entry name" value="F-box-assoc_interact_dom"/>
</dbReference>
<dbReference type="AlphaFoldDB" id="A0A5P1EY77"/>
<dbReference type="NCBIfam" id="TIGR01640">
    <property type="entry name" value="F_box_assoc_1"/>
    <property type="match status" value="1"/>
</dbReference>
<evidence type="ECO:0000313" key="3">
    <source>
        <dbReference type="EMBL" id="ONK69451.1"/>
    </source>
</evidence>
<dbReference type="SMART" id="SM00256">
    <property type="entry name" value="FBOX"/>
    <property type="match status" value="1"/>
</dbReference>
<name>A0A5P1EY77_ASPOF</name>
<evidence type="ECO:0000256" key="1">
    <source>
        <dbReference type="SAM" id="MobiDB-lite"/>
    </source>
</evidence>
<feature type="compositionally biased region" description="Polar residues" evidence="1">
    <location>
        <begin position="1"/>
        <end position="11"/>
    </location>
</feature>
<dbReference type="SUPFAM" id="SSF81383">
    <property type="entry name" value="F-box domain"/>
    <property type="match status" value="1"/>
</dbReference>
<dbReference type="CDD" id="cd22157">
    <property type="entry name" value="F-box_AtFBW1-like"/>
    <property type="match status" value="1"/>
</dbReference>
<gene>
    <name evidence="3" type="ORF">A4U43_C05F23020</name>
</gene>
<dbReference type="EMBL" id="CM007385">
    <property type="protein sequence ID" value="ONK69451.1"/>
    <property type="molecule type" value="Genomic_DNA"/>
</dbReference>
<feature type="domain" description="F-box" evidence="2">
    <location>
        <begin position="33"/>
        <end position="79"/>
    </location>
</feature>
<reference evidence="4" key="1">
    <citation type="journal article" date="2017" name="Nat. Commun.">
        <title>The asparagus genome sheds light on the origin and evolution of a young Y chromosome.</title>
        <authorList>
            <person name="Harkess A."/>
            <person name="Zhou J."/>
            <person name="Xu C."/>
            <person name="Bowers J.E."/>
            <person name="Van der Hulst R."/>
            <person name="Ayyampalayam S."/>
            <person name="Mercati F."/>
            <person name="Riccardi P."/>
            <person name="McKain M.R."/>
            <person name="Kakrana A."/>
            <person name="Tang H."/>
            <person name="Ray J."/>
            <person name="Groenendijk J."/>
            <person name="Arikit S."/>
            <person name="Mathioni S.M."/>
            <person name="Nakano M."/>
            <person name="Shan H."/>
            <person name="Telgmann-Rauber A."/>
            <person name="Kanno A."/>
            <person name="Yue Z."/>
            <person name="Chen H."/>
            <person name="Li W."/>
            <person name="Chen Y."/>
            <person name="Xu X."/>
            <person name="Zhang Y."/>
            <person name="Luo S."/>
            <person name="Chen H."/>
            <person name="Gao J."/>
            <person name="Mao Z."/>
            <person name="Pires J.C."/>
            <person name="Luo M."/>
            <person name="Kudrna D."/>
            <person name="Wing R.A."/>
            <person name="Meyers B.C."/>
            <person name="Yi K."/>
            <person name="Kong H."/>
            <person name="Lavrijsen P."/>
            <person name="Sunseri F."/>
            <person name="Falavigna A."/>
            <person name="Ye Y."/>
            <person name="Leebens-Mack J.H."/>
            <person name="Chen G."/>
        </authorList>
    </citation>
    <scope>NUCLEOTIDE SEQUENCE [LARGE SCALE GENOMIC DNA]</scope>
    <source>
        <strain evidence="4">cv. DH0086</strain>
    </source>
</reference>
<dbReference type="OrthoDB" id="1630514at2759"/>
<dbReference type="Proteomes" id="UP000243459">
    <property type="component" value="Chromosome 5"/>
</dbReference>
<dbReference type="Pfam" id="PF00646">
    <property type="entry name" value="F-box"/>
    <property type="match status" value="1"/>
</dbReference>
<accession>A0A5P1EY77</accession>